<dbReference type="AlphaFoldDB" id="A0A4P2QHH8"/>
<dbReference type="InterPro" id="IPR037185">
    <property type="entry name" value="EmrE-like"/>
</dbReference>
<dbReference type="Pfam" id="PF00892">
    <property type="entry name" value="EamA"/>
    <property type="match status" value="2"/>
</dbReference>
<reference evidence="8 9" key="1">
    <citation type="submission" date="2015-09" db="EMBL/GenBank/DDBJ databases">
        <title>Sorangium comparison.</title>
        <authorList>
            <person name="Zaburannyi N."/>
            <person name="Bunk B."/>
            <person name="Overmann J."/>
            <person name="Mueller R."/>
        </authorList>
    </citation>
    <scope>NUCLEOTIDE SEQUENCE [LARGE SCALE GENOMIC DNA]</scope>
    <source>
        <strain evidence="8 9">So ce836</strain>
    </source>
</reference>
<feature type="transmembrane region" description="Helical" evidence="6">
    <location>
        <begin position="148"/>
        <end position="166"/>
    </location>
</feature>
<gene>
    <name evidence="8" type="ORF">SOCE836_010930</name>
</gene>
<evidence type="ECO:0000313" key="9">
    <source>
        <dbReference type="Proteomes" id="UP000295497"/>
    </source>
</evidence>
<keyword evidence="4 6" id="KW-1133">Transmembrane helix</keyword>
<feature type="transmembrane region" description="Helical" evidence="6">
    <location>
        <begin position="34"/>
        <end position="52"/>
    </location>
</feature>
<feature type="domain" description="EamA" evidence="7">
    <location>
        <begin position="5"/>
        <end position="135"/>
    </location>
</feature>
<evidence type="ECO:0000256" key="2">
    <source>
        <dbReference type="ARBA" id="ARBA00022475"/>
    </source>
</evidence>
<keyword evidence="5 6" id="KW-0472">Membrane</keyword>
<evidence type="ECO:0000313" key="8">
    <source>
        <dbReference type="EMBL" id="AUX29008.1"/>
    </source>
</evidence>
<evidence type="ECO:0000256" key="6">
    <source>
        <dbReference type="SAM" id="Phobius"/>
    </source>
</evidence>
<dbReference type="PANTHER" id="PTHR42920">
    <property type="entry name" value="OS03G0707200 PROTEIN-RELATED"/>
    <property type="match status" value="1"/>
</dbReference>
<evidence type="ECO:0000256" key="3">
    <source>
        <dbReference type="ARBA" id="ARBA00022692"/>
    </source>
</evidence>
<keyword evidence="3 6" id="KW-0812">Transmembrane</keyword>
<organism evidence="8 9">
    <name type="scientific">Sorangium cellulosum</name>
    <name type="common">Polyangium cellulosum</name>
    <dbReference type="NCBI Taxonomy" id="56"/>
    <lineage>
        <taxon>Bacteria</taxon>
        <taxon>Pseudomonadati</taxon>
        <taxon>Myxococcota</taxon>
        <taxon>Polyangia</taxon>
        <taxon>Polyangiales</taxon>
        <taxon>Polyangiaceae</taxon>
        <taxon>Sorangium</taxon>
    </lineage>
</organism>
<feature type="transmembrane region" description="Helical" evidence="6">
    <location>
        <begin position="206"/>
        <end position="226"/>
    </location>
</feature>
<dbReference type="Proteomes" id="UP000295497">
    <property type="component" value="Chromosome"/>
</dbReference>
<evidence type="ECO:0000256" key="1">
    <source>
        <dbReference type="ARBA" id="ARBA00004651"/>
    </source>
</evidence>
<evidence type="ECO:0000256" key="4">
    <source>
        <dbReference type="ARBA" id="ARBA00022989"/>
    </source>
</evidence>
<dbReference type="SUPFAM" id="SSF103481">
    <property type="entry name" value="Multidrug resistance efflux transporter EmrE"/>
    <property type="match status" value="1"/>
</dbReference>
<dbReference type="InterPro" id="IPR000620">
    <property type="entry name" value="EamA_dom"/>
</dbReference>
<dbReference type="GO" id="GO:0005886">
    <property type="term" value="C:plasma membrane"/>
    <property type="evidence" value="ECO:0007669"/>
    <property type="project" value="UniProtKB-SubCell"/>
</dbReference>
<feature type="transmembrane region" description="Helical" evidence="6">
    <location>
        <begin position="238"/>
        <end position="257"/>
    </location>
</feature>
<comment type="subcellular location">
    <subcellularLocation>
        <location evidence="1">Cell membrane</location>
        <topology evidence="1">Multi-pass membrane protein</topology>
    </subcellularLocation>
</comment>
<accession>A0A4P2QHH8</accession>
<dbReference type="PROSITE" id="PS51257">
    <property type="entry name" value="PROKAR_LIPOPROTEIN"/>
    <property type="match status" value="1"/>
</dbReference>
<feature type="transmembrane region" description="Helical" evidence="6">
    <location>
        <begin position="94"/>
        <end position="112"/>
    </location>
</feature>
<protein>
    <recommendedName>
        <fullName evidence="7">EamA domain-containing protein</fullName>
    </recommendedName>
</protein>
<dbReference type="PANTHER" id="PTHR42920:SF5">
    <property type="entry name" value="EAMA DOMAIN-CONTAINING PROTEIN"/>
    <property type="match status" value="1"/>
</dbReference>
<keyword evidence="2" id="KW-1003">Cell membrane</keyword>
<evidence type="ECO:0000256" key="5">
    <source>
        <dbReference type="ARBA" id="ARBA00023136"/>
    </source>
</evidence>
<feature type="domain" description="EamA" evidence="7">
    <location>
        <begin position="145"/>
        <end position="277"/>
    </location>
</feature>
<evidence type="ECO:0000259" key="7">
    <source>
        <dbReference type="Pfam" id="PF00892"/>
    </source>
</evidence>
<feature type="transmembrane region" description="Helical" evidence="6">
    <location>
        <begin position="173"/>
        <end position="194"/>
    </location>
</feature>
<dbReference type="EMBL" id="CP012672">
    <property type="protein sequence ID" value="AUX29008.1"/>
    <property type="molecule type" value="Genomic_DNA"/>
</dbReference>
<sequence>MNRRLWILLLLAVTACWGASFAIIHQAVKHVDPYLFVTLGFTVAAALILALGRGRMLAAITRSTLRDGAWLGLLLAAGYLLQTAGLARTSPSNAAFLTAISVVLVPVLLAFGGWRLPRAGWLAVVLAAVGLGILTLDPETLSLNLGDVLSIGCACAYAGQIVLTGRCSSRHDLLALTFVEFVATALLSAAVWAISGAPTAGLDVPGVWGALGFAAILCTVVAYLVMNAAQRVVSSWEAGLVFTTEPIVAAVVALAMGVEPWRLRTTVGGLLILAAMVTAEAAQRSAGGEEGDGHPQYAR</sequence>
<dbReference type="InterPro" id="IPR051258">
    <property type="entry name" value="Diverse_Substrate_Transporter"/>
</dbReference>
<feature type="transmembrane region" description="Helical" evidence="6">
    <location>
        <begin position="119"/>
        <end position="136"/>
    </location>
</feature>
<name>A0A4P2QHH8_SORCE</name>
<proteinExistence type="predicted"/>
<dbReference type="RefSeq" id="WP_129573246.1">
    <property type="nucleotide sequence ID" value="NZ_CP012672.1"/>
</dbReference>
<feature type="transmembrane region" description="Helical" evidence="6">
    <location>
        <begin position="64"/>
        <end position="82"/>
    </location>
</feature>